<dbReference type="Pfam" id="PF07606">
    <property type="entry name" value="DUF1569"/>
    <property type="match status" value="1"/>
</dbReference>
<dbReference type="Proteomes" id="UP001250932">
    <property type="component" value="Unassembled WGS sequence"/>
</dbReference>
<dbReference type="EMBL" id="JAQOUE010000001">
    <property type="protein sequence ID" value="MDT7042930.1"/>
    <property type="molecule type" value="Genomic_DNA"/>
</dbReference>
<gene>
    <name evidence="1" type="ORF">PPG34_11245</name>
</gene>
<organism evidence="1 2">
    <name type="scientific">Candidatus Nitronereus thalassa</name>
    <dbReference type="NCBI Taxonomy" id="3020898"/>
    <lineage>
        <taxon>Bacteria</taxon>
        <taxon>Pseudomonadati</taxon>
        <taxon>Nitrospirota</taxon>
        <taxon>Nitrospiria</taxon>
        <taxon>Nitrospirales</taxon>
        <taxon>Nitrospiraceae</taxon>
        <taxon>Candidatus Nitronereus</taxon>
    </lineage>
</organism>
<evidence type="ECO:0000313" key="1">
    <source>
        <dbReference type="EMBL" id="MDT7042930.1"/>
    </source>
</evidence>
<sequence>MKRRQFLKLSLMGGILVSFSGGGCMGLLVGKNKEELTVDSALRKLDKFTNTTIVHLGQWSPYQIFTHCAQSVEYSMSGYPEHDSDLFKSTVGTLVFSYFSLQGKMSHDLTAPVPGAPPIEIKEDSTSALVRLRKALMEFQDYQGKLEPHFSYGELSKEEFTVAHVIHLNNHLEELKI</sequence>
<dbReference type="RefSeq" id="WP_313833397.1">
    <property type="nucleotide sequence ID" value="NZ_JAQOUE010000001.1"/>
</dbReference>
<proteinExistence type="predicted"/>
<comment type="caution">
    <text evidence="1">The sequence shown here is derived from an EMBL/GenBank/DDBJ whole genome shotgun (WGS) entry which is preliminary data.</text>
</comment>
<dbReference type="Gene3D" id="1.20.120.450">
    <property type="entry name" value="dinb family like domain"/>
    <property type="match status" value="1"/>
</dbReference>
<protein>
    <submittedName>
        <fullName evidence="1">DUF1569 domain-containing protein</fullName>
    </submittedName>
</protein>
<name>A0ABU3K965_9BACT</name>
<dbReference type="InterPro" id="IPR034660">
    <property type="entry name" value="DinB/YfiT-like"/>
</dbReference>
<reference evidence="1 2" key="1">
    <citation type="journal article" date="2023" name="ISME J.">
        <title>Cultivation and genomic characterization of novel and ubiquitous marine nitrite-oxidizing bacteria from the Nitrospirales.</title>
        <authorList>
            <person name="Mueller A.J."/>
            <person name="Daebeler A."/>
            <person name="Herbold C.W."/>
            <person name="Kirkegaard R.H."/>
            <person name="Daims H."/>
        </authorList>
    </citation>
    <scope>NUCLEOTIDE SEQUENCE [LARGE SCALE GENOMIC DNA]</scope>
    <source>
        <strain evidence="1 2">EB</strain>
    </source>
</reference>
<evidence type="ECO:0000313" key="2">
    <source>
        <dbReference type="Proteomes" id="UP001250932"/>
    </source>
</evidence>
<dbReference type="InterPro" id="IPR011463">
    <property type="entry name" value="DUF1569"/>
</dbReference>
<accession>A0ABU3K965</accession>
<keyword evidence="2" id="KW-1185">Reference proteome</keyword>
<dbReference type="PROSITE" id="PS51257">
    <property type="entry name" value="PROKAR_LIPOPROTEIN"/>
    <property type="match status" value="1"/>
</dbReference>